<evidence type="ECO:0000313" key="3">
    <source>
        <dbReference type="Proteomes" id="UP001064632"/>
    </source>
</evidence>
<dbReference type="Proteomes" id="UP001064632">
    <property type="component" value="Chromosome"/>
</dbReference>
<dbReference type="EMBL" id="CP104694">
    <property type="protein sequence ID" value="UXI68980.1"/>
    <property type="molecule type" value="Genomic_DNA"/>
</dbReference>
<evidence type="ECO:0008006" key="4">
    <source>
        <dbReference type="Google" id="ProtNLM"/>
    </source>
</evidence>
<reference evidence="2" key="1">
    <citation type="submission" date="2022-09" db="EMBL/GenBank/DDBJ databases">
        <title>Tahibacter sp. nov., isolated from a fresh water.</title>
        <authorList>
            <person name="Baek J.H."/>
            <person name="Lee J.K."/>
            <person name="Kim J.M."/>
            <person name="Jeon C.O."/>
        </authorList>
    </citation>
    <scope>NUCLEOTIDE SEQUENCE</scope>
    <source>
        <strain evidence="2">W38</strain>
    </source>
</reference>
<dbReference type="RefSeq" id="WP_261695938.1">
    <property type="nucleotide sequence ID" value="NZ_CP104694.1"/>
</dbReference>
<organism evidence="2 3">
    <name type="scientific">Tahibacter amnicola</name>
    <dbReference type="NCBI Taxonomy" id="2976241"/>
    <lineage>
        <taxon>Bacteria</taxon>
        <taxon>Pseudomonadati</taxon>
        <taxon>Pseudomonadota</taxon>
        <taxon>Gammaproteobacteria</taxon>
        <taxon>Lysobacterales</taxon>
        <taxon>Rhodanobacteraceae</taxon>
        <taxon>Tahibacter</taxon>
    </lineage>
</organism>
<evidence type="ECO:0000313" key="2">
    <source>
        <dbReference type="EMBL" id="UXI68980.1"/>
    </source>
</evidence>
<proteinExistence type="predicted"/>
<gene>
    <name evidence="2" type="ORF">N4264_04825</name>
</gene>
<dbReference type="PROSITE" id="PS51257">
    <property type="entry name" value="PROKAR_LIPOPROTEIN"/>
    <property type="match status" value="1"/>
</dbReference>
<protein>
    <recommendedName>
        <fullName evidence="4">Cyanovirin-N domain-containing protein</fullName>
    </recommendedName>
</protein>
<evidence type="ECO:0000256" key="1">
    <source>
        <dbReference type="SAM" id="SignalP"/>
    </source>
</evidence>
<accession>A0ABY6BKS2</accession>
<feature type="chain" id="PRO_5045465307" description="Cyanovirin-N domain-containing protein" evidence="1">
    <location>
        <begin position="22"/>
        <end position="189"/>
    </location>
</feature>
<dbReference type="Gene3D" id="2.60.120.260">
    <property type="entry name" value="Galactose-binding domain-like"/>
    <property type="match status" value="1"/>
</dbReference>
<name>A0ABY6BKS2_9GAMM</name>
<keyword evidence="1" id="KW-0732">Signal</keyword>
<sequence length="189" mass="19742">MALRFGFGLIALLGLPVSALACQSVHNLIGSNCGFTAGLTGWENLTSGTCQPNNTIGVTDANNITCSSFAGAINHVVRFRYCIKAAAGVAPNRLYAYGAWGQKVSGGTVSCTVQAADWSQDNCQFNINAETTPLDPGGAYVQSTPATYTTGANAVSVHVQVECTSGSAFQIRVDDATFLDDRIFGNGFQ</sequence>
<keyword evidence="3" id="KW-1185">Reference proteome</keyword>
<feature type="signal peptide" evidence="1">
    <location>
        <begin position="1"/>
        <end position="21"/>
    </location>
</feature>